<feature type="transmembrane region" description="Helical" evidence="1">
    <location>
        <begin position="20"/>
        <end position="40"/>
    </location>
</feature>
<evidence type="ECO:0000256" key="1">
    <source>
        <dbReference type="SAM" id="Phobius"/>
    </source>
</evidence>
<dbReference type="RefSeq" id="WP_015828124.1">
    <property type="nucleotide sequence ID" value="NC_012982.1"/>
</dbReference>
<feature type="transmembrane region" description="Helical" evidence="1">
    <location>
        <begin position="52"/>
        <end position="72"/>
    </location>
</feature>
<evidence type="ECO:0000313" key="3">
    <source>
        <dbReference type="Proteomes" id="UP000002745"/>
    </source>
</evidence>
<dbReference type="KEGG" id="hba:Hbal_2294"/>
<keyword evidence="1" id="KW-0472">Membrane</keyword>
<dbReference type="OrthoDB" id="315686at2"/>
<organism evidence="2 3">
    <name type="scientific">Hirschia baltica (strain ATCC 49814 / DSM 5838 / IFAM 1418)</name>
    <dbReference type="NCBI Taxonomy" id="582402"/>
    <lineage>
        <taxon>Bacteria</taxon>
        <taxon>Pseudomonadati</taxon>
        <taxon>Pseudomonadota</taxon>
        <taxon>Alphaproteobacteria</taxon>
        <taxon>Hyphomonadales</taxon>
        <taxon>Hyphomonadaceae</taxon>
        <taxon>Hirschia</taxon>
    </lineage>
</organism>
<evidence type="ECO:0000313" key="2">
    <source>
        <dbReference type="EMBL" id="ACT59974.1"/>
    </source>
</evidence>
<feature type="transmembrane region" description="Helical" evidence="1">
    <location>
        <begin position="114"/>
        <end position="131"/>
    </location>
</feature>
<name>C6XMR0_HIRBI</name>
<sequence length="336" mass="37746">MNNKIPDDPLPEPSSPLWVAIRLAIILAFALTVSLILFLISEAISKDGGGGAISLSILVVLPYALGSVFYLLSDLHGQKPKRATIIPVVLVLLILIIGAIILREGVICVAMLAPLWWLFAWFGATTVKILHNRYRKRTTLHSSILLALPFLMLVVDANTVSPITTSNVERSVLINATPNEIWPHLLKMDDIQQSEGRWNVTQNILQVHRPRSAVVIGEKTNAIRYAAWGADITFEEHIREWHENEDLRWEFVFANDSVQKYTDRHISPDGAHLKIQNGGYRLEPINTQQTRLFLDTNYLVSTPVNTYGTLWGELILGDIQSNILHIVKTRAEHHKG</sequence>
<dbReference type="AlphaFoldDB" id="C6XMR0"/>
<dbReference type="eggNOG" id="ENOG502ZK8N">
    <property type="taxonomic scope" value="Bacteria"/>
</dbReference>
<gene>
    <name evidence="2" type="ordered locus">Hbal_2294</name>
</gene>
<evidence type="ECO:0008006" key="4">
    <source>
        <dbReference type="Google" id="ProtNLM"/>
    </source>
</evidence>
<dbReference type="SUPFAM" id="SSF55961">
    <property type="entry name" value="Bet v1-like"/>
    <property type="match status" value="1"/>
</dbReference>
<keyword evidence="3" id="KW-1185">Reference proteome</keyword>
<protein>
    <recommendedName>
        <fullName evidence="4">Polyketide cyclase/dehydrase</fullName>
    </recommendedName>
</protein>
<dbReference type="Proteomes" id="UP000002745">
    <property type="component" value="Chromosome"/>
</dbReference>
<dbReference type="STRING" id="582402.Hbal_2294"/>
<keyword evidence="1" id="KW-0812">Transmembrane</keyword>
<reference evidence="3" key="1">
    <citation type="journal article" date="2011" name="J. Bacteriol.">
        <title>Genome sequences of eight morphologically diverse alphaproteobacteria.</title>
        <authorList>
            <consortium name="US DOE Joint Genome Institute"/>
            <person name="Brown P.J."/>
            <person name="Kysela D.T."/>
            <person name="Buechlein A."/>
            <person name="Hemmerich C."/>
            <person name="Brun Y.V."/>
        </authorList>
    </citation>
    <scope>NUCLEOTIDE SEQUENCE [LARGE SCALE GENOMIC DNA]</scope>
    <source>
        <strain evidence="3">ATCC 49814 / DSM 5838 / IFAM 1418</strain>
    </source>
</reference>
<feature type="transmembrane region" description="Helical" evidence="1">
    <location>
        <begin position="84"/>
        <end position="102"/>
    </location>
</feature>
<dbReference type="EMBL" id="CP001678">
    <property type="protein sequence ID" value="ACT59974.1"/>
    <property type="molecule type" value="Genomic_DNA"/>
</dbReference>
<dbReference type="HOGENOM" id="CLU_059502_0_0_5"/>
<accession>C6XMR0</accession>
<keyword evidence="1" id="KW-1133">Transmembrane helix</keyword>
<proteinExistence type="predicted"/>